<feature type="transmembrane region" description="Helical" evidence="1">
    <location>
        <begin position="5"/>
        <end position="23"/>
    </location>
</feature>
<dbReference type="InterPro" id="IPR006976">
    <property type="entry name" value="VanZ-like"/>
</dbReference>
<feature type="transmembrane region" description="Helical" evidence="1">
    <location>
        <begin position="107"/>
        <end position="128"/>
    </location>
</feature>
<evidence type="ECO:0000256" key="1">
    <source>
        <dbReference type="SAM" id="Phobius"/>
    </source>
</evidence>
<dbReference type="NCBIfam" id="NF037970">
    <property type="entry name" value="vanZ_1"/>
    <property type="match status" value="1"/>
</dbReference>
<evidence type="ECO:0000313" key="4">
    <source>
        <dbReference type="Proteomes" id="UP001356308"/>
    </source>
</evidence>
<dbReference type="PANTHER" id="PTHR28008:SF1">
    <property type="entry name" value="DOMAIN PROTEIN, PUTATIVE (AFU_ORTHOLOGUE AFUA_3G10980)-RELATED"/>
    <property type="match status" value="1"/>
</dbReference>
<evidence type="ECO:0000313" key="3">
    <source>
        <dbReference type="EMBL" id="MEE1974719.1"/>
    </source>
</evidence>
<dbReference type="Pfam" id="PF04892">
    <property type="entry name" value="VanZ"/>
    <property type="match status" value="1"/>
</dbReference>
<name>A0ABU7IP34_9FLAO</name>
<keyword evidence="1" id="KW-0812">Transmembrane</keyword>
<feature type="domain" description="VanZ-like" evidence="2">
    <location>
        <begin position="35"/>
        <end position="123"/>
    </location>
</feature>
<gene>
    <name evidence="3" type="ORF">V1I91_01465</name>
</gene>
<dbReference type="EMBL" id="JAZDDG010000001">
    <property type="protein sequence ID" value="MEE1974719.1"/>
    <property type="molecule type" value="Genomic_DNA"/>
</dbReference>
<dbReference type="Proteomes" id="UP001356308">
    <property type="component" value="Unassembled WGS sequence"/>
</dbReference>
<comment type="caution">
    <text evidence="3">The sequence shown here is derived from an EMBL/GenBank/DDBJ whole genome shotgun (WGS) entry which is preliminary data.</text>
</comment>
<protein>
    <submittedName>
        <fullName evidence="3">VanZ family protein</fullName>
    </submittedName>
</protein>
<dbReference type="PANTHER" id="PTHR28008">
    <property type="entry name" value="DOMAIN PROTEIN, PUTATIVE (AFU_ORTHOLOGUE AFUA_3G10980)-RELATED"/>
    <property type="match status" value="1"/>
</dbReference>
<reference evidence="3 4" key="1">
    <citation type="submission" date="2024-01" db="EMBL/GenBank/DDBJ databases">
        <title>Maribacter spp. originated from different algae showed divergent polysaccharides utilization ability.</title>
        <authorList>
            <person name="Wang H."/>
            <person name="Wu Y."/>
        </authorList>
    </citation>
    <scope>NUCLEOTIDE SEQUENCE [LARGE SCALE GENOMIC DNA]</scope>
    <source>
        <strain evidence="3 4">PR1</strain>
    </source>
</reference>
<organism evidence="3 4">
    <name type="scientific">Maribacter cobaltidurans</name>
    <dbReference type="NCBI Taxonomy" id="1178778"/>
    <lineage>
        <taxon>Bacteria</taxon>
        <taxon>Pseudomonadati</taxon>
        <taxon>Bacteroidota</taxon>
        <taxon>Flavobacteriia</taxon>
        <taxon>Flavobacteriales</taxon>
        <taxon>Flavobacteriaceae</taxon>
        <taxon>Maribacter</taxon>
    </lineage>
</organism>
<feature type="transmembrane region" description="Helical" evidence="1">
    <location>
        <begin position="73"/>
        <end position="95"/>
    </location>
</feature>
<evidence type="ECO:0000259" key="2">
    <source>
        <dbReference type="Pfam" id="PF04892"/>
    </source>
</evidence>
<proteinExistence type="predicted"/>
<keyword evidence="4" id="KW-1185">Reference proteome</keyword>
<accession>A0ABU7IP34</accession>
<keyword evidence="1" id="KW-1133">Transmembrane helix</keyword>
<keyword evidence="1" id="KW-0472">Membrane</keyword>
<dbReference type="RefSeq" id="WP_272649550.1">
    <property type="nucleotide sequence ID" value="NZ_JAZDDG010000001.1"/>
</dbReference>
<feature type="transmembrane region" description="Helical" evidence="1">
    <location>
        <begin position="43"/>
        <end position="61"/>
    </location>
</feature>
<sequence>MLKSFFFRIVFISWMVFVTFSSLFSFKGIDTGGFFDFPNTDKVVHFVFYFVMVITGTYAVMEYSGTKIKIKNVCLGVLVFSILYGIIIEVLQYSITENRQGDVFDVLANSLGAIVGLLLTRLLFYRVWPLK</sequence>